<feature type="transmembrane region" description="Helical" evidence="1">
    <location>
        <begin position="40"/>
        <end position="61"/>
    </location>
</feature>
<dbReference type="EMBL" id="CP137852">
    <property type="protein sequence ID" value="WPB83955.1"/>
    <property type="molecule type" value="Genomic_DNA"/>
</dbReference>
<reference evidence="3 4" key="1">
    <citation type="submission" date="2023-11" db="EMBL/GenBank/DDBJ databases">
        <title>Arctic aerobic anoxygenic photoheterotroph Sediminicoccus rosea KRV36 adapts its photosynthesis to long days of polar summer.</title>
        <authorList>
            <person name="Tomasch J."/>
            <person name="Kopejtka K."/>
            <person name="Bily T."/>
            <person name="Gardiner A.T."/>
            <person name="Gardian Z."/>
            <person name="Shivaramu S."/>
            <person name="Koblizek M."/>
            <person name="Engelhardt F."/>
            <person name="Kaftan D."/>
        </authorList>
    </citation>
    <scope>NUCLEOTIDE SEQUENCE [LARGE SCALE GENOMIC DNA]</scope>
    <source>
        <strain evidence="3 4">R-30</strain>
    </source>
</reference>
<evidence type="ECO:0000313" key="4">
    <source>
        <dbReference type="Proteomes" id="UP001305521"/>
    </source>
</evidence>
<accession>A0ABZ0PE19</accession>
<evidence type="ECO:0000313" key="3">
    <source>
        <dbReference type="EMBL" id="WPB83955.1"/>
    </source>
</evidence>
<name>A0ABZ0PE19_9PROT</name>
<keyword evidence="1" id="KW-1133">Transmembrane helix</keyword>
<dbReference type="SUPFAM" id="SSF55008">
    <property type="entry name" value="HMA, heavy metal-associated domain"/>
    <property type="match status" value="1"/>
</dbReference>
<keyword evidence="1" id="KW-0812">Transmembrane</keyword>
<keyword evidence="1" id="KW-0472">Membrane</keyword>
<dbReference type="Proteomes" id="UP001305521">
    <property type="component" value="Chromosome"/>
</dbReference>
<dbReference type="Pfam" id="PF00403">
    <property type="entry name" value="HMA"/>
    <property type="match status" value="1"/>
</dbReference>
<feature type="domain" description="HMA" evidence="2">
    <location>
        <begin position="4"/>
        <end position="60"/>
    </location>
</feature>
<evidence type="ECO:0000259" key="2">
    <source>
        <dbReference type="Pfam" id="PF00403"/>
    </source>
</evidence>
<dbReference type="Gene3D" id="3.30.70.100">
    <property type="match status" value="1"/>
</dbReference>
<sequence>MHRFHIPNMSCGHCVTKITQAVHSADPGARLQDDLDARSVTITSSASAAVLAAAIAAAGYANTLQA</sequence>
<protein>
    <submittedName>
        <fullName evidence="3">Heavy-metal-associated domain-containing protein</fullName>
    </submittedName>
</protein>
<dbReference type="InterPro" id="IPR036163">
    <property type="entry name" value="HMA_dom_sf"/>
</dbReference>
<dbReference type="InterPro" id="IPR006121">
    <property type="entry name" value="HMA_dom"/>
</dbReference>
<dbReference type="RefSeq" id="WP_318647911.1">
    <property type="nucleotide sequence ID" value="NZ_CP137852.1"/>
</dbReference>
<organism evidence="3 4">
    <name type="scientific">Sediminicoccus rosea</name>
    <dbReference type="NCBI Taxonomy" id="1225128"/>
    <lineage>
        <taxon>Bacteria</taxon>
        <taxon>Pseudomonadati</taxon>
        <taxon>Pseudomonadota</taxon>
        <taxon>Alphaproteobacteria</taxon>
        <taxon>Acetobacterales</taxon>
        <taxon>Roseomonadaceae</taxon>
        <taxon>Sediminicoccus</taxon>
    </lineage>
</organism>
<proteinExistence type="predicted"/>
<evidence type="ECO:0000256" key="1">
    <source>
        <dbReference type="SAM" id="Phobius"/>
    </source>
</evidence>
<gene>
    <name evidence="3" type="ORF">R9Z33_17810</name>
</gene>
<keyword evidence="4" id="KW-1185">Reference proteome</keyword>